<keyword evidence="5" id="KW-0732">Signal</keyword>
<feature type="domain" description="ASPIC/UnbV" evidence="9">
    <location>
        <begin position="987"/>
        <end position="1048"/>
    </location>
</feature>
<dbReference type="InterPro" id="IPR013517">
    <property type="entry name" value="FG-GAP"/>
</dbReference>
<feature type="transmembrane region" description="Helical" evidence="8">
    <location>
        <begin position="352"/>
        <end position="372"/>
    </location>
</feature>
<feature type="transmembrane region" description="Helical" evidence="8">
    <location>
        <begin position="113"/>
        <end position="138"/>
    </location>
</feature>
<proteinExistence type="inferred from homology"/>
<feature type="transmembrane region" description="Helical" evidence="8">
    <location>
        <begin position="83"/>
        <end position="101"/>
    </location>
</feature>
<keyword evidence="6 8" id="KW-1133">Transmembrane helix</keyword>
<dbReference type="Pfam" id="PF03773">
    <property type="entry name" value="ArsP_1"/>
    <property type="match status" value="1"/>
</dbReference>
<feature type="transmembrane region" description="Helical" evidence="8">
    <location>
        <begin position="12"/>
        <end position="29"/>
    </location>
</feature>
<evidence type="ECO:0000256" key="2">
    <source>
        <dbReference type="ARBA" id="ARBA00006386"/>
    </source>
</evidence>
<dbReference type="Pfam" id="PF07593">
    <property type="entry name" value="UnbV_ASPIC"/>
    <property type="match status" value="1"/>
</dbReference>
<feature type="transmembrane region" description="Helical" evidence="8">
    <location>
        <begin position="255"/>
        <end position="274"/>
    </location>
</feature>
<evidence type="ECO:0000256" key="5">
    <source>
        <dbReference type="ARBA" id="ARBA00022729"/>
    </source>
</evidence>
<reference evidence="10" key="1">
    <citation type="submission" date="2018-06" db="EMBL/GenBank/DDBJ databases">
        <authorList>
            <person name="Zhirakovskaya E."/>
        </authorList>
    </citation>
    <scope>NUCLEOTIDE SEQUENCE</scope>
</reference>
<protein>
    <recommendedName>
        <fullName evidence="9">ASPIC/UnbV domain-containing protein</fullName>
    </recommendedName>
</protein>
<feature type="transmembrane region" description="Helical" evidence="8">
    <location>
        <begin position="286"/>
        <end position="319"/>
    </location>
</feature>
<keyword evidence="4 8" id="KW-0812">Transmembrane</keyword>
<keyword evidence="7 8" id="KW-0472">Membrane</keyword>
<feature type="transmembrane region" description="Helical" evidence="8">
    <location>
        <begin position="158"/>
        <end position="188"/>
    </location>
</feature>
<dbReference type="PANTHER" id="PTHR16026">
    <property type="entry name" value="CARTILAGE ACIDIC PROTEIN 1"/>
    <property type="match status" value="1"/>
</dbReference>
<dbReference type="AlphaFoldDB" id="A0A3B0XPR4"/>
<dbReference type="EMBL" id="UOFI01000189">
    <property type="protein sequence ID" value="VAW70208.1"/>
    <property type="molecule type" value="Genomic_DNA"/>
</dbReference>
<evidence type="ECO:0000256" key="4">
    <source>
        <dbReference type="ARBA" id="ARBA00022692"/>
    </source>
</evidence>
<feature type="transmembrane region" description="Helical" evidence="8">
    <location>
        <begin position="326"/>
        <end position="346"/>
    </location>
</feature>
<dbReference type="InterPro" id="IPR005524">
    <property type="entry name" value="DUF318"/>
</dbReference>
<dbReference type="Pfam" id="PF13517">
    <property type="entry name" value="FG-GAP_3"/>
    <property type="match status" value="2"/>
</dbReference>
<accession>A0A3B0XPR4</accession>
<evidence type="ECO:0000256" key="6">
    <source>
        <dbReference type="ARBA" id="ARBA00022989"/>
    </source>
</evidence>
<evidence type="ECO:0000256" key="8">
    <source>
        <dbReference type="SAM" id="Phobius"/>
    </source>
</evidence>
<comment type="similarity">
    <text evidence="2">Belongs to the UPF0718 family.</text>
</comment>
<dbReference type="InterPro" id="IPR028994">
    <property type="entry name" value="Integrin_alpha_N"/>
</dbReference>
<evidence type="ECO:0000256" key="7">
    <source>
        <dbReference type="ARBA" id="ARBA00023136"/>
    </source>
</evidence>
<evidence type="ECO:0000256" key="3">
    <source>
        <dbReference type="ARBA" id="ARBA00022475"/>
    </source>
</evidence>
<keyword evidence="3" id="KW-1003">Cell membrane</keyword>
<sequence>MKIITAFADKRILFTTLLLLTLAFSFWSGSRVPALNEKATMGTEIDFNNLGFNTVFEVQPEDPLIKRVAYTTVNWVDTNKKGMTFGLLFASAIMTLFSLMTRRSFNNGFANSALGLVIGTPLGVCVNCAAPIAAGMAASGSKIETTLATMISSPTMNVIVLTILLSLFPFYLVAIKLSLTLLFILFVIPMMTRYFLKKEAETLDTMHCGIAANSSCPIPSVDTADEATRSNSFPALKWVVVNYLKNLWFVVRTTVPLMFLAGFLGSLMITILPWESIANIIPETNMFMTLLSMTLVALVGVFLPVPIAFDVIICAVLLATGMPVKYVMVLLFTLGVFSVYSFFVVSQSVSKRAAFIMFFILTGMGVSSGIIAHQYEKIDIQNKADFFIKFFLTADNVSEPVYRMKDVYKVKTDQALLPELKSNALTAEPLENISGLEISQIAFSRDDASLLDKNSATLFTEFSGDDFSMPIPGRFSLFKMELPFLQGHGRGVSTGDVHNDGRSDVLIRAEASLMLYANKDGKKFVRQAINVSELSDLSITNAALIDINNDGWSDIFLSSYVNGNYLILNDHGSFEQKNFIKLPNISESGMSLSAAFGDVDRDGDLDIVLGNWELGWGEGTWIATDKTRNVVLRNNGNNKFSVEPLPGHPGIPTSIMLSDFTNDGILDIVVGNDFGAPDYFYTGTGDGRFKMITIQDGIFTHSTYDTMSISSADINNDLLPEIYVAEIAYYDHNKEFTNMLPEDACMELKAGQQETCLENVKTQRLFSDIKQKKRPQDCSKLKDSTLSNECVMLFVARRPAANGGFATQETCGFLPKTWKAARSLCLSNLNKAVVVPENEKAELIPQTRGANVLFVSDGNGKYIDRAEEYGLNYGGWAWNSKFADLNNDEWQDLYIANGTLESQRRRESNYYFQNKQGKTFDNLTEESGLKSRRSTSSFSYVDLDNDGDIDVIAVPQVGAAQVFINNTNNSAHSIAFSLNDEQGNRSGIGSKLIIYYGENSERHQMREVQASSGFISFDDPTVYFGLNNYQNISRLEIVWSNGSKSEINRSLKSGHKYTISRKSSALAQVNAASDDATSETVAMSADTH</sequence>
<dbReference type="PANTHER" id="PTHR16026:SF0">
    <property type="entry name" value="CARTILAGE ACIDIC PROTEIN 1"/>
    <property type="match status" value="1"/>
</dbReference>
<dbReference type="Gene3D" id="2.130.10.130">
    <property type="entry name" value="Integrin alpha, N-terminal"/>
    <property type="match status" value="2"/>
</dbReference>
<comment type="subcellular location">
    <subcellularLocation>
        <location evidence="1">Cell membrane</location>
        <topology evidence="1">Multi-pass membrane protein</topology>
    </subcellularLocation>
</comment>
<organism evidence="10">
    <name type="scientific">hydrothermal vent metagenome</name>
    <dbReference type="NCBI Taxonomy" id="652676"/>
    <lineage>
        <taxon>unclassified sequences</taxon>
        <taxon>metagenomes</taxon>
        <taxon>ecological metagenomes</taxon>
    </lineage>
</organism>
<dbReference type="GO" id="GO:0005886">
    <property type="term" value="C:plasma membrane"/>
    <property type="evidence" value="ECO:0007669"/>
    <property type="project" value="UniProtKB-SubCell"/>
</dbReference>
<evidence type="ECO:0000256" key="1">
    <source>
        <dbReference type="ARBA" id="ARBA00004651"/>
    </source>
</evidence>
<name>A0A3B0XPR4_9ZZZZ</name>
<evidence type="ECO:0000259" key="9">
    <source>
        <dbReference type="Pfam" id="PF07593"/>
    </source>
</evidence>
<dbReference type="InterPro" id="IPR027039">
    <property type="entry name" value="Crtac1"/>
</dbReference>
<evidence type="ECO:0000313" key="10">
    <source>
        <dbReference type="EMBL" id="VAW70208.1"/>
    </source>
</evidence>
<dbReference type="SUPFAM" id="SSF69318">
    <property type="entry name" value="Integrin alpha N-terminal domain"/>
    <property type="match status" value="2"/>
</dbReference>
<dbReference type="InterPro" id="IPR011519">
    <property type="entry name" value="UnbV_ASPIC"/>
</dbReference>
<gene>
    <name evidence="10" type="ORF">MNBD_GAMMA09-2024</name>
</gene>